<accession>A0A0K1Q6D1</accession>
<protein>
    <submittedName>
        <fullName evidence="1">Uncharacterized protein</fullName>
    </submittedName>
</protein>
<evidence type="ECO:0000313" key="2">
    <source>
        <dbReference type="Proteomes" id="UP000064967"/>
    </source>
</evidence>
<dbReference type="EMBL" id="CP012333">
    <property type="protein sequence ID" value="AKV01288.1"/>
    <property type="molecule type" value="Genomic_DNA"/>
</dbReference>
<dbReference type="STRING" id="1391654.AKJ09_07951"/>
<evidence type="ECO:0000313" key="1">
    <source>
        <dbReference type="EMBL" id="AKV01288.1"/>
    </source>
</evidence>
<dbReference type="RefSeq" id="WP_146652419.1">
    <property type="nucleotide sequence ID" value="NZ_CP012333.1"/>
</dbReference>
<gene>
    <name evidence="1" type="ORF">AKJ09_07951</name>
</gene>
<dbReference type="Proteomes" id="UP000064967">
    <property type="component" value="Chromosome"/>
</dbReference>
<proteinExistence type="predicted"/>
<dbReference type="AlphaFoldDB" id="A0A0K1Q6D1"/>
<name>A0A0K1Q6D1_9BACT</name>
<dbReference type="KEGG" id="llu:AKJ09_07951"/>
<keyword evidence="2" id="KW-1185">Reference proteome</keyword>
<sequence>MALGFDLDERFSGSYYRLDQPFSDLGIRISLKLGVDGLRRFLRDRRVTARGTIHAEGLAENGGEGAALYGTLAMKLFDEKRIPYDLSFEGDDCRTYRLRGQRDFFVHDAVDSLTILPASIYDDRGDEVARAVLRFDPKTELLATVKSFRPRVRAPRVSG</sequence>
<reference evidence="1 2" key="1">
    <citation type="submission" date="2015-08" db="EMBL/GenBank/DDBJ databases">
        <authorList>
            <person name="Babu N.S."/>
            <person name="Beckwith C.J."/>
            <person name="Beseler K.G."/>
            <person name="Brison A."/>
            <person name="Carone J.V."/>
            <person name="Caskin T.P."/>
            <person name="Diamond M."/>
            <person name="Durham M.E."/>
            <person name="Foxe J.M."/>
            <person name="Go M."/>
            <person name="Henderson B.A."/>
            <person name="Jones I.B."/>
            <person name="McGettigan J.A."/>
            <person name="Micheletti S.J."/>
            <person name="Nasrallah M.E."/>
            <person name="Ortiz D."/>
            <person name="Piller C.R."/>
            <person name="Privatt S.R."/>
            <person name="Schneider S.L."/>
            <person name="Sharp S."/>
            <person name="Smith T.C."/>
            <person name="Stanton J.D."/>
            <person name="Ullery H.E."/>
            <person name="Wilson R.J."/>
            <person name="Serrano M.G."/>
            <person name="Buck G."/>
            <person name="Lee V."/>
            <person name="Wang Y."/>
            <person name="Carvalho R."/>
            <person name="Voegtly L."/>
            <person name="Shi R."/>
            <person name="Duckworth R."/>
            <person name="Johnson A."/>
            <person name="Loviza R."/>
            <person name="Walstead R."/>
            <person name="Shah Z."/>
            <person name="Kiflezghi M."/>
            <person name="Wade K."/>
            <person name="Ball S.L."/>
            <person name="Bradley K.W."/>
            <person name="Asai D.J."/>
            <person name="Bowman C.A."/>
            <person name="Russell D.A."/>
            <person name="Pope W.H."/>
            <person name="Jacobs-Sera D."/>
            <person name="Hendrix R.W."/>
            <person name="Hatfull G.F."/>
        </authorList>
    </citation>
    <scope>NUCLEOTIDE SEQUENCE [LARGE SCALE GENOMIC DNA]</scope>
    <source>
        <strain evidence="1 2">DSM 27648</strain>
    </source>
</reference>
<dbReference type="OrthoDB" id="5511171at2"/>
<organism evidence="1 2">
    <name type="scientific">Labilithrix luteola</name>
    <dbReference type="NCBI Taxonomy" id="1391654"/>
    <lineage>
        <taxon>Bacteria</taxon>
        <taxon>Pseudomonadati</taxon>
        <taxon>Myxococcota</taxon>
        <taxon>Polyangia</taxon>
        <taxon>Polyangiales</taxon>
        <taxon>Labilitrichaceae</taxon>
        <taxon>Labilithrix</taxon>
    </lineage>
</organism>